<comment type="caution">
    <text evidence="11">The sequence shown here is derived from an EMBL/GenBank/DDBJ whole genome shotgun (WGS) entry which is preliminary data.</text>
</comment>
<sequence>MMVTFVSQCEKNALKKTRRVLDAFANRIGDNTWQTLITEDGLITVKKMLRQTASKSTAVSCHWIRSRSRSQFLWVVGNKRKFNSEGVVAVNYTNNEVIMDVTTGKPKKDVLYANTHLQLLSEHLFAVGYVAEALYKALFPNKEANFGAVQFVAGVMHDLGKLEPEFQKWVTNPKQQNYQADDGQHINNKFSFDKHPRHNEVSLLLYYLLDSPSLKFVNEYNKRTIRHAIYWHHAKPYRKKQSDFDTYHLIAKKLTANIKAESLDELALQAQKLLKQVIGIDYKYREIDKSVISQSYLDGEIEQNADKLPDAPKLPDYKFYETENQIEGYRKAIAINAFNNITRSCVITADRLVSGMSANELHQAIVDKTLNQVVEDVLQVDSALVSEITQCLKNVKNFPPSDRTTKQSEIANKLSKTPNVAVLAGAAGCGKTKIALEWALIKEAKQIIWVCPRVQVCQGIFTELTSEQYLPNSTIEINTGEFKFHDQWGSAITEEQYFSGDIVITTIDQLLGAVISHTKANTLIDYLNAHVVFDEFHEYINMPAFNLLFAELVECKKLQELNSNILLVSATPHYVYCQQLLDIDREDIIAMSSFNPSKYQFEFKLFDESVLTAENPLFATQKGNTFVISNMALTAQNSFINNQQENSVLLHSKFIKSDKQKYFDEVFESFRQHGTNKYDVLRSGPIVQASLNISCNYMVAEISSAENTLQRLGRLDRFGKNTQTNIYCLAIPEMISKPKGSSPASRFLSKMYSLSSTRAWYQCLIEHMGDNEFTLPEIYELYEKQFQRNDTYKKLIESDLLAALNQSVQTINAKVLDPIVIPRIKAADKTRAKVSKNSLRGDNRFVQLAVCDLTAVNQPEFIDQYAYTMPLDDSTDVDNLTLSVSAVTGYGKSDQNLLNHMFKKHHNVMGGVKPYNDNLLLNQARDPELPIYLSYTSPDLVTVGGESARHSHAIYYMVCDKQPIGAMSLKQINTTAEDEE</sequence>
<dbReference type="CDD" id="cd09641">
    <property type="entry name" value="Cas3''_I"/>
    <property type="match status" value="1"/>
</dbReference>
<dbReference type="InterPro" id="IPR038257">
    <property type="entry name" value="CRISPR-assoc_Cas3_HD_sf"/>
</dbReference>
<dbReference type="InterPro" id="IPR027417">
    <property type="entry name" value="P-loop_NTPase"/>
</dbReference>
<evidence type="ECO:0000256" key="4">
    <source>
        <dbReference type="ARBA" id="ARBA00022741"/>
    </source>
</evidence>
<comment type="similarity">
    <text evidence="1">In the N-terminal section; belongs to the CRISPR-associated nuclease Cas3-HD family.</text>
</comment>
<dbReference type="GO" id="GO:0004386">
    <property type="term" value="F:helicase activity"/>
    <property type="evidence" value="ECO:0007669"/>
    <property type="project" value="UniProtKB-KW"/>
</dbReference>
<accession>A0AA37SYU6</accession>
<dbReference type="NCBIfam" id="TIGR01596">
    <property type="entry name" value="cas3_HD"/>
    <property type="match status" value="1"/>
</dbReference>
<dbReference type="PROSITE" id="PS51643">
    <property type="entry name" value="HD_CAS3"/>
    <property type="match status" value="1"/>
</dbReference>
<evidence type="ECO:0000256" key="3">
    <source>
        <dbReference type="ARBA" id="ARBA00022723"/>
    </source>
</evidence>
<evidence type="ECO:0000259" key="10">
    <source>
        <dbReference type="PROSITE" id="PS51643"/>
    </source>
</evidence>
<dbReference type="Pfam" id="PF00270">
    <property type="entry name" value="DEAD"/>
    <property type="match status" value="1"/>
</dbReference>
<evidence type="ECO:0008006" key="13">
    <source>
        <dbReference type="Google" id="ProtNLM"/>
    </source>
</evidence>
<feature type="domain" description="HD Cas3-type" evidence="10">
    <location>
        <begin position="113"/>
        <end position="352"/>
    </location>
</feature>
<reference evidence="11" key="1">
    <citation type="journal article" date="2014" name="Int. J. Syst. Evol. Microbiol.">
        <title>Complete genome sequence of Corynebacterium casei LMG S-19264T (=DSM 44701T), isolated from a smear-ripened cheese.</title>
        <authorList>
            <consortium name="US DOE Joint Genome Institute (JGI-PGF)"/>
            <person name="Walter F."/>
            <person name="Albersmeier A."/>
            <person name="Kalinowski J."/>
            <person name="Ruckert C."/>
        </authorList>
    </citation>
    <scope>NUCLEOTIDE SEQUENCE</scope>
    <source>
        <strain evidence="11">NBRC 110023</strain>
    </source>
</reference>
<evidence type="ECO:0000256" key="2">
    <source>
        <dbReference type="ARBA" id="ARBA00009046"/>
    </source>
</evidence>
<dbReference type="GO" id="GO:0005524">
    <property type="term" value="F:ATP binding"/>
    <property type="evidence" value="ECO:0007669"/>
    <property type="project" value="UniProtKB-KW"/>
</dbReference>
<protein>
    <recommendedName>
        <fullName evidence="13">CRISPR-associated endonuclease Cas3</fullName>
    </recommendedName>
</protein>
<gene>
    <name evidence="11" type="ORF">GCM10007852_36400</name>
</gene>
<dbReference type="InterPro" id="IPR014001">
    <property type="entry name" value="Helicase_ATP-bd"/>
</dbReference>
<dbReference type="GO" id="GO:0016787">
    <property type="term" value="F:hydrolase activity"/>
    <property type="evidence" value="ECO:0007669"/>
    <property type="project" value="UniProtKB-KW"/>
</dbReference>
<dbReference type="InterPro" id="IPR054712">
    <property type="entry name" value="Cas3-like_dom"/>
</dbReference>
<dbReference type="GO" id="GO:0051607">
    <property type="term" value="P:defense response to virus"/>
    <property type="evidence" value="ECO:0007669"/>
    <property type="project" value="UniProtKB-KW"/>
</dbReference>
<keyword evidence="3" id="KW-0479">Metal-binding</keyword>
<dbReference type="InterPro" id="IPR048823">
    <property type="entry name" value="Cas3_I-F_Cas2"/>
</dbReference>
<keyword evidence="7" id="KW-0067">ATP-binding</keyword>
<dbReference type="InterPro" id="IPR006483">
    <property type="entry name" value="CRISPR-assoc_Cas3_HD"/>
</dbReference>
<evidence type="ECO:0000313" key="11">
    <source>
        <dbReference type="EMBL" id="GLR72732.1"/>
    </source>
</evidence>
<dbReference type="SMART" id="SM00487">
    <property type="entry name" value="DEXDc"/>
    <property type="match status" value="1"/>
</dbReference>
<reference evidence="11" key="2">
    <citation type="submission" date="2023-01" db="EMBL/GenBank/DDBJ databases">
        <title>Draft genome sequence of Agaribacter marinus strain NBRC 110023.</title>
        <authorList>
            <person name="Sun Q."/>
            <person name="Mori K."/>
        </authorList>
    </citation>
    <scope>NUCLEOTIDE SEQUENCE</scope>
    <source>
        <strain evidence="11">NBRC 110023</strain>
    </source>
</reference>
<comment type="similarity">
    <text evidence="2">In the central section; belongs to the CRISPR-associated helicase Cas3 family.</text>
</comment>
<dbReference type="GO" id="GO:0046872">
    <property type="term" value="F:metal ion binding"/>
    <property type="evidence" value="ECO:0007669"/>
    <property type="project" value="UniProtKB-KW"/>
</dbReference>
<dbReference type="EMBL" id="BSOT01000012">
    <property type="protein sequence ID" value="GLR72732.1"/>
    <property type="molecule type" value="Genomic_DNA"/>
</dbReference>
<dbReference type="Pfam" id="PF21384">
    <property type="entry name" value="Cas3_I-F_Cas2"/>
    <property type="match status" value="1"/>
</dbReference>
<evidence type="ECO:0000256" key="7">
    <source>
        <dbReference type="ARBA" id="ARBA00022840"/>
    </source>
</evidence>
<dbReference type="RefSeq" id="WP_284219148.1">
    <property type="nucleotide sequence ID" value="NZ_BSOT01000012.1"/>
</dbReference>
<organism evidence="11 12">
    <name type="scientific">Agaribacter marinus</name>
    <dbReference type="NCBI Taxonomy" id="1431249"/>
    <lineage>
        <taxon>Bacteria</taxon>
        <taxon>Pseudomonadati</taxon>
        <taxon>Pseudomonadota</taxon>
        <taxon>Gammaproteobacteria</taxon>
        <taxon>Alteromonadales</taxon>
        <taxon>Alteromonadaceae</taxon>
        <taxon>Agaribacter</taxon>
    </lineage>
</organism>
<dbReference type="Proteomes" id="UP001156601">
    <property type="component" value="Unassembled WGS sequence"/>
</dbReference>
<proteinExistence type="inferred from homology"/>
<dbReference type="AlphaFoldDB" id="A0AA37SYU6"/>
<keyword evidence="8" id="KW-0051">Antiviral defense</keyword>
<dbReference type="Gene3D" id="3.40.50.300">
    <property type="entry name" value="P-loop containing nucleotide triphosphate hydrolases"/>
    <property type="match status" value="1"/>
</dbReference>
<dbReference type="SUPFAM" id="SSF52540">
    <property type="entry name" value="P-loop containing nucleoside triphosphate hydrolases"/>
    <property type="match status" value="1"/>
</dbReference>
<keyword evidence="4" id="KW-0547">Nucleotide-binding</keyword>
<dbReference type="GO" id="GO:0003676">
    <property type="term" value="F:nucleic acid binding"/>
    <property type="evidence" value="ECO:0007669"/>
    <property type="project" value="InterPro"/>
</dbReference>
<evidence type="ECO:0000256" key="5">
    <source>
        <dbReference type="ARBA" id="ARBA00022801"/>
    </source>
</evidence>
<keyword evidence="5" id="KW-0378">Hydrolase</keyword>
<evidence type="ECO:0000259" key="9">
    <source>
        <dbReference type="PROSITE" id="PS51192"/>
    </source>
</evidence>
<evidence type="ECO:0000256" key="8">
    <source>
        <dbReference type="ARBA" id="ARBA00023118"/>
    </source>
</evidence>
<name>A0AA37SYU6_9ALTE</name>
<evidence type="ECO:0000256" key="6">
    <source>
        <dbReference type="ARBA" id="ARBA00022806"/>
    </source>
</evidence>
<evidence type="ECO:0000256" key="1">
    <source>
        <dbReference type="ARBA" id="ARBA00006847"/>
    </source>
</evidence>
<keyword evidence="6" id="KW-0347">Helicase</keyword>
<dbReference type="Pfam" id="PF18019">
    <property type="entry name" value="Cas3_HD"/>
    <property type="match status" value="1"/>
</dbReference>
<dbReference type="Pfam" id="PF22590">
    <property type="entry name" value="Cas3-like_C_2"/>
    <property type="match status" value="1"/>
</dbReference>
<dbReference type="InterPro" id="IPR011545">
    <property type="entry name" value="DEAD/DEAH_box_helicase_dom"/>
</dbReference>
<evidence type="ECO:0000313" key="12">
    <source>
        <dbReference type="Proteomes" id="UP001156601"/>
    </source>
</evidence>
<dbReference type="Gene3D" id="1.10.3210.30">
    <property type="match status" value="1"/>
</dbReference>
<feature type="domain" description="Helicase ATP-binding" evidence="9">
    <location>
        <begin position="412"/>
        <end position="590"/>
    </location>
</feature>
<keyword evidence="12" id="KW-1185">Reference proteome</keyword>
<dbReference type="PROSITE" id="PS51192">
    <property type="entry name" value="HELICASE_ATP_BIND_1"/>
    <property type="match status" value="1"/>
</dbReference>